<dbReference type="CDD" id="cd07341">
    <property type="entry name" value="M56_BlaR1_MecR1_like"/>
    <property type="match status" value="1"/>
</dbReference>
<dbReference type="InterPro" id="IPR008756">
    <property type="entry name" value="Peptidase_M56"/>
</dbReference>
<dbReference type="PANTHER" id="PTHR34978">
    <property type="entry name" value="POSSIBLE SENSOR-TRANSDUCER PROTEIN BLAR"/>
    <property type="match status" value="1"/>
</dbReference>
<gene>
    <name evidence="3" type="ORF">OB236_20415</name>
</gene>
<feature type="domain" description="Peptidase M56" evidence="2">
    <location>
        <begin position="14"/>
        <end position="339"/>
    </location>
</feature>
<name>A0ABT2UIL1_9BACL</name>
<keyword evidence="4" id="KW-1185">Reference proteome</keyword>
<keyword evidence="1" id="KW-0812">Transmembrane</keyword>
<evidence type="ECO:0000313" key="4">
    <source>
        <dbReference type="Proteomes" id="UP001652445"/>
    </source>
</evidence>
<feature type="transmembrane region" description="Helical" evidence="1">
    <location>
        <begin position="6"/>
        <end position="28"/>
    </location>
</feature>
<feature type="transmembrane region" description="Helical" evidence="1">
    <location>
        <begin position="143"/>
        <end position="164"/>
    </location>
</feature>
<evidence type="ECO:0000313" key="3">
    <source>
        <dbReference type="EMBL" id="MCU6794476.1"/>
    </source>
</evidence>
<dbReference type="Gene3D" id="3.30.2010.10">
    <property type="entry name" value="Metalloproteases ('zincins'), catalytic domain"/>
    <property type="match status" value="1"/>
</dbReference>
<accession>A0ABT2UIL1</accession>
<dbReference type="PANTHER" id="PTHR34978:SF3">
    <property type="entry name" value="SLR0241 PROTEIN"/>
    <property type="match status" value="1"/>
</dbReference>
<dbReference type="RefSeq" id="WP_262685624.1">
    <property type="nucleotide sequence ID" value="NZ_JAOQIO010000084.1"/>
</dbReference>
<feature type="transmembrane region" description="Helical" evidence="1">
    <location>
        <begin position="345"/>
        <end position="365"/>
    </location>
</feature>
<keyword evidence="1" id="KW-1133">Transmembrane helix</keyword>
<organism evidence="3 4">
    <name type="scientific">Paenibacillus baimaensis</name>
    <dbReference type="NCBI Taxonomy" id="2982185"/>
    <lineage>
        <taxon>Bacteria</taxon>
        <taxon>Bacillati</taxon>
        <taxon>Bacillota</taxon>
        <taxon>Bacilli</taxon>
        <taxon>Bacillales</taxon>
        <taxon>Paenibacillaceae</taxon>
        <taxon>Paenibacillus</taxon>
    </lineage>
</organism>
<evidence type="ECO:0000259" key="2">
    <source>
        <dbReference type="Pfam" id="PF05569"/>
    </source>
</evidence>
<reference evidence="3 4" key="1">
    <citation type="submission" date="2022-09" db="EMBL/GenBank/DDBJ databases">
        <authorList>
            <person name="Han X.L."/>
            <person name="Wang Q."/>
            <person name="Lu T."/>
        </authorList>
    </citation>
    <scope>NUCLEOTIDE SEQUENCE [LARGE SCALE GENOMIC DNA]</scope>
    <source>
        <strain evidence="3 4">WQ 127069</strain>
    </source>
</reference>
<dbReference type="Pfam" id="PF05569">
    <property type="entry name" value="Peptidase_M56"/>
    <property type="match status" value="1"/>
</dbReference>
<dbReference type="EMBL" id="JAOQIO010000084">
    <property type="protein sequence ID" value="MCU6794476.1"/>
    <property type="molecule type" value="Genomic_DNA"/>
</dbReference>
<protein>
    <submittedName>
        <fullName evidence="3">M56 family metallopeptidase</fullName>
    </submittedName>
</protein>
<sequence>MDIVCNIFVWFVYATFAASIVALLVISIQKLFHRYMNARIRHALWLIVLIRLLLPVFPNSDVSIFNMVPFVTELSKAAAGIVSFVQIDLSNNGTRTNQQDELLPNDNSRLSQDYSNMEPTLSAQRMKDPEPATVQSHALGLKIIASVWLIGVVTILTYLVYCIMRMRQKFRTLRLVTDSSIMQVMDDCRAKFGISLPIPVYTGNYAISPYISGVIHPWIYLPEAIGKELSPSQISHVLSHELAHYRRKDMIWNTIGSFILAIHWMNPLVWICIRMMKADRELACDAYVLEVLGEAEAVPYGLTIIEFLKRFSAKRNQPNLLYFHESNNHNQIVRRMTMIKSFKKGSYKISAIAIIVMAILAAVTLTNSHNPLLAISTDNTLAAAETAMKDRILFDSPFRDYNRLDKAARVADFKFKVPDFVPEDYKFESVHLKAKQPEESKLTQASFYYEARKGNKHYGNFELNAVYGGNGLEAAYAKIEQSEQQLKISEFEFEIKKDPMIIDQMDALKVTVGSEKREKLYYIWQDQDIQYQLHGSVSNQELLMMIESMKYPDEQMNERYTSDYMLNIQIYDTDDLQQAPELIGFTPKFPLQLFGQFQAMNAFVTKKVNFSFPIDDEDKNTRLLSIRYQKTDNNNRNVNSFNLKQIKNGHTYQDIKNNGYVDFYRIDGQKHEVKVSPIEVAGMEVLQTEKYKIDGPLSNAYETDLVSYFWIENDVCFQVMFKENESQHNEIVAYLINAKAADLNNLK</sequence>
<evidence type="ECO:0000256" key="1">
    <source>
        <dbReference type="SAM" id="Phobius"/>
    </source>
</evidence>
<comment type="caution">
    <text evidence="3">The sequence shown here is derived from an EMBL/GenBank/DDBJ whole genome shotgun (WGS) entry which is preliminary data.</text>
</comment>
<keyword evidence="1" id="KW-0472">Membrane</keyword>
<dbReference type="InterPro" id="IPR052173">
    <property type="entry name" value="Beta-lactam_resp_regulator"/>
</dbReference>
<proteinExistence type="predicted"/>
<dbReference type="Proteomes" id="UP001652445">
    <property type="component" value="Unassembled WGS sequence"/>
</dbReference>